<reference evidence="4 5" key="1">
    <citation type="submission" date="2024-10" db="EMBL/GenBank/DDBJ databases">
        <authorList>
            <person name="Topkara A.R."/>
            <person name="Saygin H."/>
        </authorList>
    </citation>
    <scope>NUCLEOTIDE SEQUENCE [LARGE SCALE GENOMIC DNA]</scope>
    <source>
        <strain evidence="4 5">M3C6</strain>
    </source>
</reference>
<comment type="caution">
    <text evidence="4">The sequence shown here is derived from an EMBL/GenBank/DDBJ whole genome shotgun (WGS) entry which is preliminary data.</text>
</comment>
<evidence type="ECO:0000259" key="3">
    <source>
        <dbReference type="Pfam" id="PF18664"/>
    </source>
</evidence>
<keyword evidence="2" id="KW-0472">Membrane</keyword>
<feature type="transmembrane region" description="Helical" evidence="2">
    <location>
        <begin position="242"/>
        <end position="262"/>
    </location>
</feature>
<keyword evidence="4" id="KW-0378">Hydrolase</keyword>
<dbReference type="GO" id="GO:0006508">
    <property type="term" value="P:proteolysis"/>
    <property type="evidence" value="ECO:0007669"/>
    <property type="project" value="UniProtKB-KW"/>
</dbReference>
<feature type="transmembrane region" description="Helical" evidence="2">
    <location>
        <begin position="180"/>
        <end position="198"/>
    </location>
</feature>
<gene>
    <name evidence="4" type="ORF">ACFLIM_32750</name>
</gene>
<keyword evidence="5" id="KW-1185">Reference proteome</keyword>
<accession>A0ABW7AKS9</accession>
<keyword evidence="2" id="KW-1133">Transmembrane helix</keyword>
<dbReference type="CDD" id="cd20726">
    <property type="entry name" value="CDI_toxin_BpE479_tRNase-like"/>
    <property type="match status" value="1"/>
</dbReference>
<feature type="transmembrane region" description="Helical" evidence="2">
    <location>
        <begin position="105"/>
        <end position="127"/>
    </location>
</feature>
<keyword evidence="2" id="KW-0812">Transmembrane</keyword>
<proteinExistence type="predicted"/>
<dbReference type="Pfam" id="PF18664">
    <property type="entry name" value="CdiA_C_tRNase"/>
    <property type="match status" value="1"/>
</dbReference>
<sequence>MPAILMAFATCYGVLQLAVLGWGTRTVRLGTLALAIGAGMYGCAMITVLLQLVYTRTLSALTGDNLRDVVTIAGHTVDPILEEIFKIAPLLIIGCRRRARAQWRLTDHLLAGAALGAGFGLMEALLYNSSRAGKALRFPDGWVIPTSLKPPYIPGIEQTLTSWLPAPYSMSELTPVGPDTGFHLAWSAVAGLGVGILLRWRGPVRLLGLLPLVLVSAAHAAHNYDVLLTERDTVGAVLAQPFVTMEPLLGLWPLLALAVAVWSDGRALRRGKAAAPGLLLAGERPTVLSGLAALGRYATIRPPYTTMVAHRYALLRRIAWYAGGTAEGDMAWAARTKMEASPAFMSWRGVSLRAGLAQRLSGRRPWMLLIWAVLTLPVLAYFLLGTTPGLGGAQKALAGPVAFPLLLALSGIGLALAAWHLLIAARSLAPAWREPLTERATRVQLRLLTGTGTLLLGAVTLTAWATGTRPDQHVISNAHVLNALDNLLLYGGLALLLAGFVLFPPAGVLALAGGGLAVVPTITAGFVALEALGLTGILLSQATPENGGDSGDSGGSPSAEEARLRELGQDSATGQFRQAEMETAQRLEQQLGTRLTRSKHVGADWVDSKGTTYDAVGNFPSQYFDQQWPRLQQAIRDHLYKADYVPVDVSKFTPEQVVKVRQFIQNLGPRVFLVGE</sequence>
<dbReference type="Proteomes" id="UP001603978">
    <property type="component" value="Unassembled WGS sequence"/>
</dbReference>
<feature type="transmembrane region" description="Helical" evidence="2">
    <location>
        <begin position="205"/>
        <end position="222"/>
    </location>
</feature>
<protein>
    <submittedName>
        <fullName evidence="4">PrsW family glutamic-type intramembrane protease</fullName>
        <ecNumber evidence="4">3.4.-.-</ecNumber>
    </submittedName>
</protein>
<dbReference type="RefSeq" id="WP_393172112.1">
    <property type="nucleotide sequence ID" value="NZ_JBICRM010000024.1"/>
</dbReference>
<feature type="transmembrane region" description="Helical" evidence="2">
    <location>
        <begin position="487"/>
        <end position="511"/>
    </location>
</feature>
<feature type="domain" description="CdiA C-terminal tRNase" evidence="3">
    <location>
        <begin position="579"/>
        <end position="668"/>
    </location>
</feature>
<dbReference type="EC" id="3.4.-.-" evidence="4"/>
<evidence type="ECO:0000313" key="5">
    <source>
        <dbReference type="Proteomes" id="UP001603978"/>
    </source>
</evidence>
<dbReference type="EMBL" id="JBICRM010000024">
    <property type="protein sequence ID" value="MFG1707989.1"/>
    <property type="molecule type" value="Genomic_DNA"/>
</dbReference>
<evidence type="ECO:0000256" key="2">
    <source>
        <dbReference type="SAM" id="Phobius"/>
    </source>
</evidence>
<evidence type="ECO:0000256" key="1">
    <source>
        <dbReference type="SAM" id="MobiDB-lite"/>
    </source>
</evidence>
<feature type="transmembrane region" description="Helical" evidence="2">
    <location>
        <begin position="366"/>
        <end position="384"/>
    </location>
</feature>
<name>A0ABW7AKS9_9ACTN</name>
<dbReference type="Pfam" id="PF13367">
    <property type="entry name" value="PrsW-protease"/>
    <property type="match status" value="1"/>
</dbReference>
<dbReference type="InterPro" id="IPR041620">
    <property type="entry name" value="CdiA_C_tRNase"/>
</dbReference>
<feature type="transmembrane region" description="Helical" evidence="2">
    <location>
        <begin position="33"/>
        <end position="54"/>
    </location>
</feature>
<organism evidence="4 5">
    <name type="scientific">Nonomuraea marmarensis</name>
    <dbReference type="NCBI Taxonomy" id="3351344"/>
    <lineage>
        <taxon>Bacteria</taxon>
        <taxon>Bacillati</taxon>
        <taxon>Actinomycetota</taxon>
        <taxon>Actinomycetes</taxon>
        <taxon>Streptosporangiales</taxon>
        <taxon>Streptosporangiaceae</taxon>
        <taxon>Nonomuraea</taxon>
    </lineage>
</organism>
<dbReference type="GO" id="GO:0008233">
    <property type="term" value="F:peptidase activity"/>
    <property type="evidence" value="ECO:0007669"/>
    <property type="project" value="UniProtKB-KW"/>
</dbReference>
<keyword evidence="4" id="KW-0645">Protease</keyword>
<evidence type="ECO:0000313" key="4">
    <source>
        <dbReference type="EMBL" id="MFG1707989.1"/>
    </source>
</evidence>
<feature type="transmembrane region" description="Helical" evidence="2">
    <location>
        <begin position="445"/>
        <end position="467"/>
    </location>
</feature>
<feature type="region of interest" description="Disordered" evidence="1">
    <location>
        <begin position="543"/>
        <end position="562"/>
    </location>
</feature>
<feature type="transmembrane region" description="Helical" evidence="2">
    <location>
        <begin position="518"/>
        <end position="539"/>
    </location>
</feature>
<dbReference type="InterPro" id="IPR026898">
    <property type="entry name" value="PrsW"/>
</dbReference>
<feature type="transmembrane region" description="Helical" evidence="2">
    <location>
        <begin position="404"/>
        <end position="424"/>
    </location>
</feature>